<evidence type="ECO:0000256" key="5">
    <source>
        <dbReference type="ARBA" id="ARBA00048662"/>
    </source>
</evidence>
<dbReference type="GO" id="GO:0016746">
    <property type="term" value="F:acyltransferase activity"/>
    <property type="evidence" value="ECO:0007669"/>
    <property type="project" value="UniProtKB-KW"/>
</dbReference>
<evidence type="ECO:0000256" key="2">
    <source>
        <dbReference type="ARBA" id="ARBA00023315"/>
    </source>
</evidence>
<dbReference type="AlphaFoldDB" id="A0A3G7U945"/>
<name>A0A3G7U945_9PSED</name>
<dbReference type="InterPro" id="IPR005083">
    <property type="entry name" value="YopJ-like"/>
</dbReference>
<gene>
    <name evidence="6" type="ORF">C4K03_3717</name>
</gene>
<dbReference type="EMBL" id="CP027754">
    <property type="protein sequence ID" value="AZE55870.1"/>
    <property type="molecule type" value="Genomic_DNA"/>
</dbReference>
<keyword evidence="1" id="KW-0808">Transferase</keyword>
<protein>
    <submittedName>
        <fullName evidence="6">Type III secretion injected virulence protein (YopP,YopJ)</fullName>
    </submittedName>
</protein>
<dbReference type="NCBIfam" id="NF011898">
    <property type="entry name" value="PRK15371.1"/>
    <property type="match status" value="1"/>
</dbReference>
<proteinExistence type="inferred from homology"/>
<dbReference type="Pfam" id="PF03421">
    <property type="entry name" value="Acetyltransf_14"/>
    <property type="match status" value="1"/>
</dbReference>
<organism evidence="6 7">
    <name type="scientific">Pseudomonas synxantha</name>
    <dbReference type="NCBI Taxonomy" id="47883"/>
    <lineage>
        <taxon>Bacteria</taxon>
        <taxon>Pseudomonadati</taxon>
        <taxon>Pseudomonadota</taxon>
        <taxon>Gammaproteobacteria</taxon>
        <taxon>Pseudomonadales</taxon>
        <taxon>Pseudomonadaceae</taxon>
        <taxon>Pseudomonas</taxon>
    </lineage>
</organism>
<evidence type="ECO:0000256" key="4">
    <source>
        <dbReference type="ARBA" id="ARBA00048364"/>
    </source>
</evidence>
<accession>A0A3G7U945</accession>
<evidence type="ECO:0000256" key="1">
    <source>
        <dbReference type="ARBA" id="ARBA00022679"/>
    </source>
</evidence>
<sequence>MIGPISQTNSLGDSSKKETSSFISNEKLRSIITQLEADIADGSWLRKNYSKMDLKIMPALVMQANSKLPEMNLNFVKSPKDLCIELKNTIEHGVESSRFIINMGEDGIHFSALDYKRINGKTSLILFEPANFRSLAPGLLGVRTKMAIEQYQLPDCHFSMVEMDIQRSSSECGIFSLALAKKLYIERDSLLKIHEENIQGTLSDGEMPLHHDKTDPYLPVTFYKHTQGKRRLNEYLNANPQGVNTVINKKNETILTRLANNQSVINGKELSVSVHKKRIAEYNTLLKS</sequence>
<comment type="similarity">
    <text evidence="3">Belongs to the acetyltransferase YopJ family.</text>
</comment>
<evidence type="ECO:0000313" key="6">
    <source>
        <dbReference type="EMBL" id="AZE55870.1"/>
    </source>
</evidence>
<reference evidence="6 7" key="1">
    <citation type="submission" date="2018-03" db="EMBL/GenBank/DDBJ databases">
        <title>Diversity of phytobeneficial traits revealed by whole-genome analysis of worldwide-isolated phenazine-producing Pseudomonas spp.</title>
        <authorList>
            <person name="Biessy A."/>
            <person name="Novinscak A."/>
            <person name="Blom J."/>
            <person name="Leger G."/>
            <person name="Thomashow L.S."/>
            <person name="Cazorla F.M."/>
            <person name="Josic D."/>
            <person name="Filion M."/>
        </authorList>
    </citation>
    <scope>NUCLEOTIDE SEQUENCE [LARGE SCALE GENOMIC DNA]</scope>
    <source>
        <strain evidence="6 7">30B</strain>
    </source>
</reference>
<evidence type="ECO:0000313" key="7">
    <source>
        <dbReference type="Proteomes" id="UP000268696"/>
    </source>
</evidence>
<evidence type="ECO:0000256" key="3">
    <source>
        <dbReference type="ARBA" id="ARBA00023785"/>
    </source>
</evidence>
<comment type="catalytic activity">
    <reaction evidence="4">
        <text>L-threonyl-[protein] + acetyl-CoA = O-acetyl-L-threonyl-[protein] + CoA</text>
        <dbReference type="Rhea" id="RHEA:65340"/>
        <dbReference type="Rhea" id="RHEA-COMP:11060"/>
        <dbReference type="Rhea" id="RHEA-COMP:16780"/>
        <dbReference type="ChEBI" id="CHEBI:30013"/>
        <dbReference type="ChEBI" id="CHEBI:57287"/>
        <dbReference type="ChEBI" id="CHEBI:57288"/>
        <dbReference type="ChEBI" id="CHEBI:141025"/>
    </reaction>
    <physiologicalReaction direction="left-to-right" evidence="4">
        <dbReference type="Rhea" id="RHEA:65341"/>
    </physiologicalReaction>
</comment>
<comment type="catalytic activity">
    <reaction evidence="5">
        <text>L-seryl-[protein] + acetyl-CoA = O-acetyl-L-seryl-[protein] + CoA</text>
        <dbReference type="Rhea" id="RHEA:59392"/>
        <dbReference type="Rhea" id="RHEA-COMP:9863"/>
        <dbReference type="Rhea" id="RHEA-COMP:15352"/>
        <dbReference type="ChEBI" id="CHEBI:29999"/>
        <dbReference type="ChEBI" id="CHEBI:57287"/>
        <dbReference type="ChEBI" id="CHEBI:57288"/>
        <dbReference type="ChEBI" id="CHEBI:141128"/>
    </reaction>
    <physiologicalReaction direction="left-to-right" evidence="5">
        <dbReference type="Rhea" id="RHEA:59393"/>
    </physiologicalReaction>
</comment>
<dbReference type="Proteomes" id="UP000268696">
    <property type="component" value="Chromosome"/>
</dbReference>
<dbReference type="RefSeq" id="WP_124378346.1">
    <property type="nucleotide sequence ID" value="NZ_CP027754.1"/>
</dbReference>
<keyword evidence="2" id="KW-0012">Acyltransferase</keyword>